<dbReference type="EMBL" id="QGKX02000095">
    <property type="protein sequence ID" value="KAF3574182.1"/>
    <property type="molecule type" value="Genomic_DNA"/>
</dbReference>
<organism evidence="1 2">
    <name type="scientific">Brassica cretica</name>
    <name type="common">Mustard</name>
    <dbReference type="NCBI Taxonomy" id="69181"/>
    <lineage>
        <taxon>Eukaryota</taxon>
        <taxon>Viridiplantae</taxon>
        <taxon>Streptophyta</taxon>
        <taxon>Embryophyta</taxon>
        <taxon>Tracheophyta</taxon>
        <taxon>Spermatophyta</taxon>
        <taxon>Magnoliopsida</taxon>
        <taxon>eudicotyledons</taxon>
        <taxon>Gunneridae</taxon>
        <taxon>Pentapetalae</taxon>
        <taxon>rosids</taxon>
        <taxon>malvids</taxon>
        <taxon>Brassicales</taxon>
        <taxon>Brassicaceae</taxon>
        <taxon>Brassiceae</taxon>
        <taxon>Brassica</taxon>
    </lineage>
</organism>
<accession>A0A8S9RPJ7</accession>
<dbReference type="Proteomes" id="UP000712600">
    <property type="component" value="Unassembled WGS sequence"/>
</dbReference>
<reference evidence="1" key="1">
    <citation type="submission" date="2019-12" db="EMBL/GenBank/DDBJ databases">
        <title>Genome sequencing and annotation of Brassica cretica.</title>
        <authorList>
            <person name="Studholme D.J."/>
            <person name="Sarris P."/>
        </authorList>
    </citation>
    <scope>NUCLEOTIDE SEQUENCE</scope>
    <source>
        <strain evidence="1">PFS-109/04</strain>
        <tissue evidence="1">Leaf</tissue>
    </source>
</reference>
<gene>
    <name evidence="1" type="ORF">F2Q69_00059706</name>
</gene>
<proteinExistence type="predicted"/>
<name>A0A8S9RPJ7_BRACR</name>
<comment type="caution">
    <text evidence="1">The sequence shown here is derived from an EMBL/GenBank/DDBJ whole genome shotgun (WGS) entry which is preliminary data.</text>
</comment>
<dbReference type="AlphaFoldDB" id="A0A8S9RPJ7"/>
<protein>
    <submittedName>
        <fullName evidence="1">Uncharacterized protein</fullName>
    </submittedName>
</protein>
<sequence length="96" mass="10534">MEADSLSYYPEIYPWEPEGFEESVSDTGGSIDIAPGDGPRSMSIECEQFVEIVHVASVDPFEMPSRSIGQLCGNRTLVGRVLLKIIGNIFLKPRAS</sequence>
<evidence type="ECO:0000313" key="1">
    <source>
        <dbReference type="EMBL" id="KAF3574182.1"/>
    </source>
</evidence>
<evidence type="ECO:0000313" key="2">
    <source>
        <dbReference type="Proteomes" id="UP000712600"/>
    </source>
</evidence>